<dbReference type="InterPro" id="IPR015422">
    <property type="entry name" value="PyrdxlP-dep_Trfase_small"/>
</dbReference>
<dbReference type="SMART" id="SM00345">
    <property type="entry name" value="HTH_GNTR"/>
    <property type="match status" value="1"/>
</dbReference>
<keyword evidence="5 12" id="KW-0032">Aminotransferase</keyword>
<dbReference type="InterPro" id="IPR015424">
    <property type="entry name" value="PyrdxlP-dep_Trfase"/>
</dbReference>
<dbReference type="Pfam" id="PF00392">
    <property type="entry name" value="GntR"/>
    <property type="match status" value="1"/>
</dbReference>
<evidence type="ECO:0000256" key="2">
    <source>
        <dbReference type="ARBA" id="ARBA00005384"/>
    </source>
</evidence>
<evidence type="ECO:0000256" key="5">
    <source>
        <dbReference type="ARBA" id="ARBA00022576"/>
    </source>
</evidence>
<dbReference type="SUPFAM" id="SSF46785">
    <property type="entry name" value="Winged helix' DNA-binding domain"/>
    <property type="match status" value="1"/>
</dbReference>
<evidence type="ECO:0000256" key="1">
    <source>
        <dbReference type="ARBA" id="ARBA00001933"/>
    </source>
</evidence>
<dbReference type="CDD" id="cd00609">
    <property type="entry name" value="AAT_like"/>
    <property type="match status" value="1"/>
</dbReference>
<dbReference type="InterPro" id="IPR015421">
    <property type="entry name" value="PyrdxlP-dep_Trfase_major"/>
</dbReference>
<dbReference type="FunFam" id="3.40.640.10:FF:000053">
    <property type="entry name" value="Aminotransferase, class I"/>
    <property type="match status" value="1"/>
</dbReference>
<dbReference type="PROSITE" id="PS50949">
    <property type="entry name" value="HTH_GNTR"/>
    <property type="match status" value="1"/>
</dbReference>
<evidence type="ECO:0000256" key="7">
    <source>
        <dbReference type="ARBA" id="ARBA00022898"/>
    </source>
</evidence>
<evidence type="ECO:0000256" key="10">
    <source>
        <dbReference type="ARBA" id="ARBA00023163"/>
    </source>
</evidence>
<evidence type="ECO:0000313" key="13">
    <source>
        <dbReference type="Proteomes" id="UP000298381"/>
    </source>
</evidence>
<sequence>MAIDDLSDGEKLPSIRSLSKTLEVNNVTVINAFKMLEQEGLVYTVEGSGTYVRKPLKNYGLMNLEEGDFELMLSGIYPHSKPNVDFASVTPSPDLFPIKEFKESLIEVLDRDGGNAFSYPEIRGYEPLRESISKFLLDNYSINLSVDGILITSGGQQGLDIISKTLIEPLDVVFVENPTYPGAYQAFKSRGAKIIGIPMENDGINIEILKSYLKRYSPKFIYTMPNFQNPTTICYSEEKKRELLRLAIEHDFYIVEDDFLTDLTFNNSILYPVKSYDRSEKVIFIKSFSKIFMPGIRVGFLTVPEDIFKDVYKAKHSTDISSSGYLQRAFDLYLRNGYWINYIENIRENYKKKYDLFTSELDKLSNLGISYIKPNGGLSVWVNLDDDISQTKVYEDCLKLGLATVPGNVFSVDQNSYINALRLSFSTPELDEIPLGFSILKNVLSNIKNEDKRTYMPFV</sequence>
<dbReference type="InterPro" id="IPR036388">
    <property type="entry name" value="WH-like_DNA-bd_sf"/>
</dbReference>
<dbReference type="PANTHER" id="PTHR46577">
    <property type="entry name" value="HTH-TYPE TRANSCRIPTIONAL REGULATORY PROTEIN GABR"/>
    <property type="match status" value="1"/>
</dbReference>
<keyword evidence="13" id="KW-1185">Reference proteome</keyword>
<evidence type="ECO:0000256" key="9">
    <source>
        <dbReference type="ARBA" id="ARBA00023125"/>
    </source>
</evidence>
<dbReference type="GO" id="GO:0030170">
    <property type="term" value="F:pyridoxal phosphate binding"/>
    <property type="evidence" value="ECO:0007669"/>
    <property type="project" value="InterPro"/>
</dbReference>
<dbReference type="EMBL" id="SRIB01000012">
    <property type="protein sequence ID" value="TFZ39517.1"/>
    <property type="molecule type" value="Genomic_DNA"/>
</dbReference>
<proteinExistence type="inferred from homology"/>
<dbReference type="Pfam" id="PF00155">
    <property type="entry name" value="Aminotran_1_2"/>
    <property type="match status" value="1"/>
</dbReference>
<comment type="cofactor">
    <cofactor evidence="1">
        <name>pyridoxal 5'-phosphate</name>
        <dbReference type="ChEBI" id="CHEBI:597326"/>
    </cofactor>
</comment>
<dbReference type="OrthoDB" id="9808770at2"/>
<dbReference type="GO" id="GO:0008483">
    <property type="term" value="F:transaminase activity"/>
    <property type="evidence" value="ECO:0007669"/>
    <property type="project" value="UniProtKB-KW"/>
</dbReference>
<dbReference type="CDD" id="cd07377">
    <property type="entry name" value="WHTH_GntR"/>
    <property type="match status" value="1"/>
</dbReference>
<dbReference type="Gene3D" id="3.40.640.10">
    <property type="entry name" value="Type I PLP-dependent aspartate aminotransferase-like (Major domain)"/>
    <property type="match status" value="1"/>
</dbReference>
<evidence type="ECO:0000256" key="4">
    <source>
        <dbReference type="ARBA" id="ARBA00011738"/>
    </source>
</evidence>
<comment type="subunit">
    <text evidence="4">Homodimer.</text>
</comment>
<gene>
    <name evidence="12" type="ORF">E4100_08400</name>
</gene>
<feature type="domain" description="HTH gntR-type" evidence="11">
    <location>
        <begin position="1"/>
        <end position="55"/>
    </location>
</feature>
<dbReference type="InterPro" id="IPR004839">
    <property type="entry name" value="Aminotransferase_I/II_large"/>
</dbReference>
<dbReference type="InterPro" id="IPR000524">
    <property type="entry name" value="Tscrpt_reg_HTH_GntR"/>
</dbReference>
<comment type="caution">
    <text evidence="12">The sequence shown here is derived from an EMBL/GenBank/DDBJ whole genome shotgun (WGS) entry which is preliminary data.</text>
</comment>
<keyword evidence="9" id="KW-0238">DNA-binding</keyword>
<keyword evidence="10" id="KW-0804">Transcription</keyword>
<dbReference type="InterPro" id="IPR051446">
    <property type="entry name" value="HTH_trans_reg/aminotransferase"/>
</dbReference>
<evidence type="ECO:0000256" key="6">
    <source>
        <dbReference type="ARBA" id="ARBA00022679"/>
    </source>
</evidence>
<dbReference type="Gene3D" id="3.90.1150.10">
    <property type="entry name" value="Aspartate Aminotransferase, domain 1"/>
    <property type="match status" value="1"/>
</dbReference>
<accession>A0A4Z0D1W3</accession>
<organism evidence="12 13">
    <name type="scientific">Soehngenia longivitae</name>
    <dbReference type="NCBI Taxonomy" id="2562294"/>
    <lineage>
        <taxon>Bacteria</taxon>
        <taxon>Bacillati</taxon>
        <taxon>Bacillota</taxon>
        <taxon>Tissierellia</taxon>
        <taxon>Tissierellales</taxon>
        <taxon>Tissierellaceae</taxon>
        <taxon>Soehngenia</taxon>
    </lineage>
</organism>
<evidence type="ECO:0000256" key="3">
    <source>
        <dbReference type="ARBA" id="ARBA00007441"/>
    </source>
</evidence>
<dbReference type="InterPro" id="IPR036390">
    <property type="entry name" value="WH_DNA-bd_sf"/>
</dbReference>
<comment type="similarity">
    <text evidence="3">Belongs to the class-I pyridoxal-phosphate-dependent aminotransferase family.</text>
</comment>
<evidence type="ECO:0000256" key="8">
    <source>
        <dbReference type="ARBA" id="ARBA00023015"/>
    </source>
</evidence>
<name>A0A4Z0D1W3_9FIRM</name>
<dbReference type="GO" id="GO:0003677">
    <property type="term" value="F:DNA binding"/>
    <property type="evidence" value="ECO:0007669"/>
    <property type="project" value="UniProtKB-KW"/>
</dbReference>
<dbReference type="SUPFAM" id="SSF53383">
    <property type="entry name" value="PLP-dependent transferases"/>
    <property type="match status" value="1"/>
</dbReference>
<dbReference type="AlphaFoldDB" id="A0A4Z0D1W3"/>
<keyword evidence="7" id="KW-0663">Pyridoxal phosphate</keyword>
<comment type="similarity">
    <text evidence="2">In the C-terminal section; belongs to the class-I pyridoxal-phosphate-dependent aminotransferase family.</text>
</comment>
<keyword evidence="8" id="KW-0805">Transcription regulation</keyword>
<evidence type="ECO:0000313" key="12">
    <source>
        <dbReference type="EMBL" id="TFZ39517.1"/>
    </source>
</evidence>
<protein>
    <submittedName>
        <fullName evidence="12">PLP-dependent aminotransferase family protein</fullName>
    </submittedName>
</protein>
<keyword evidence="6 12" id="KW-0808">Transferase</keyword>
<reference evidence="12 13" key="1">
    <citation type="submission" date="2019-03" db="EMBL/GenBank/DDBJ databases">
        <title>Draft genome sequence data and analysis of a Fermenting Bacterium, Soehngenia longevitae strain 1933PT, isolated from petroleum reservoir in Azerbaijan.</title>
        <authorList>
            <person name="Grouzdev D.S."/>
            <person name="Bidzhieva S.K."/>
            <person name="Sokolova D.S."/>
            <person name="Tourova T.P."/>
            <person name="Poltaraus A.B."/>
            <person name="Nazina T.N."/>
        </authorList>
    </citation>
    <scope>NUCLEOTIDE SEQUENCE [LARGE SCALE GENOMIC DNA]</scope>
    <source>
        <strain evidence="12 13">1933P</strain>
    </source>
</reference>
<dbReference type="Proteomes" id="UP000298381">
    <property type="component" value="Unassembled WGS sequence"/>
</dbReference>
<dbReference type="GO" id="GO:0003700">
    <property type="term" value="F:DNA-binding transcription factor activity"/>
    <property type="evidence" value="ECO:0007669"/>
    <property type="project" value="InterPro"/>
</dbReference>
<dbReference type="Gene3D" id="1.10.10.10">
    <property type="entry name" value="Winged helix-like DNA-binding domain superfamily/Winged helix DNA-binding domain"/>
    <property type="match status" value="1"/>
</dbReference>
<evidence type="ECO:0000259" key="11">
    <source>
        <dbReference type="PROSITE" id="PS50949"/>
    </source>
</evidence>
<dbReference type="PANTHER" id="PTHR46577:SF1">
    <property type="entry name" value="HTH-TYPE TRANSCRIPTIONAL REGULATORY PROTEIN GABR"/>
    <property type="match status" value="1"/>
</dbReference>